<reference evidence="3" key="1">
    <citation type="submission" date="2014-10" db="EMBL/GenBank/DDBJ databases">
        <authorList>
            <person name="King R."/>
        </authorList>
    </citation>
    <scope>NUCLEOTIDE SEQUENCE [LARGE SCALE GENOMIC DNA]</scope>
    <source>
        <strain evidence="3">A3/5</strain>
    </source>
</reference>
<evidence type="ECO:0000259" key="1">
    <source>
        <dbReference type="Pfam" id="PF20150"/>
    </source>
</evidence>
<evidence type="ECO:0000313" key="2">
    <source>
        <dbReference type="EMBL" id="CEI60420.1"/>
    </source>
</evidence>
<dbReference type="AlphaFoldDB" id="A0A2L2TJI7"/>
<dbReference type="InterPro" id="IPR045518">
    <property type="entry name" value="2EXR"/>
</dbReference>
<dbReference type="Pfam" id="PF20150">
    <property type="entry name" value="2EXR"/>
    <property type="match status" value="1"/>
</dbReference>
<dbReference type="EMBL" id="LN649230">
    <property type="protein sequence ID" value="CEI60420.1"/>
    <property type="molecule type" value="Genomic_DNA"/>
</dbReference>
<feature type="domain" description="2EXR" evidence="1">
    <location>
        <begin position="6"/>
        <end position="103"/>
    </location>
</feature>
<protein>
    <recommendedName>
        <fullName evidence="1">2EXR domain-containing protein</fullName>
    </recommendedName>
</protein>
<sequence>MACRTFTCFGKLPQELRTQICILATPPRVILLQKRAFLYYEFLQEYMEREGTEPKGKHLSRWDESEVHCTYSHNAIPALMHTCRDSRGELVKHGYELTFGTESTAPLFLFLLASLIGRPINTQRRASGIEQMPIAVY</sequence>
<proteinExistence type="predicted"/>
<dbReference type="Proteomes" id="UP000245910">
    <property type="component" value="Chromosome II"/>
</dbReference>
<evidence type="ECO:0000313" key="3">
    <source>
        <dbReference type="Proteomes" id="UP000245910"/>
    </source>
</evidence>
<keyword evidence="3" id="KW-1185">Reference proteome</keyword>
<organism evidence="2 3">
    <name type="scientific">Fusarium venenatum</name>
    <dbReference type="NCBI Taxonomy" id="56646"/>
    <lineage>
        <taxon>Eukaryota</taxon>
        <taxon>Fungi</taxon>
        <taxon>Dikarya</taxon>
        <taxon>Ascomycota</taxon>
        <taxon>Pezizomycotina</taxon>
        <taxon>Sordariomycetes</taxon>
        <taxon>Hypocreomycetidae</taxon>
        <taxon>Hypocreales</taxon>
        <taxon>Nectriaceae</taxon>
        <taxon>Fusarium</taxon>
    </lineage>
</organism>
<name>A0A2L2TJI7_9HYPO</name>
<accession>A0A2L2TJI7</accession>